<name>A0ABP1BXJ9_9BRYO</name>
<organism evidence="1 2">
    <name type="scientific">Sphagnum jensenii</name>
    <dbReference type="NCBI Taxonomy" id="128206"/>
    <lineage>
        <taxon>Eukaryota</taxon>
        <taxon>Viridiplantae</taxon>
        <taxon>Streptophyta</taxon>
        <taxon>Embryophyta</taxon>
        <taxon>Bryophyta</taxon>
        <taxon>Sphagnophytina</taxon>
        <taxon>Sphagnopsida</taxon>
        <taxon>Sphagnales</taxon>
        <taxon>Sphagnaceae</taxon>
        <taxon>Sphagnum</taxon>
    </lineage>
</organism>
<dbReference type="Proteomes" id="UP001497522">
    <property type="component" value="Chromosome 8"/>
</dbReference>
<proteinExistence type="predicted"/>
<reference evidence="1" key="1">
    <citation type="submission" date="2024-03" db="EMBL/GenBank/DDBJ databases">
        <authorList>
            <consortium name="ELIXIR-Norway"/>
            <consortium name="Elixir Norway"/>
        </authorList>
    </citation>
    <scope>NUCLEOTIDE SEQUENCE</scope>
</reference>
<dbReference type="EMBL" id="OZ023709">
    <property type="protein sequence ID" value="CAK9881164.1"/>
    <property type="molecule type" value="Genomic_DNA"/>
</dbReference>
<protein>
    <submittedName>
        <fullName evidence="1">Uncharacterized protein</fullName>
    </submittedName>
</protein>
<evidence type="ECO:0000313" key="1">
    <source>
        <dbReference type="EMBL" id="CAK9881164.1"/>
    </source>
</evidence>
<keyword evidence="2" id="KW-1185">Reference proteome</keyword>
<gene>
    <name evidence="1" type="ORF">CSSPJE1EN2_LOCUS22563</name>
</gene>
<accession>A0ABP1BXJ9</accession>
<sequence length="93" mass="10451">MENLDKLVMILKNCPSDMRTSYCSLAIGGMMIEEEPLDDFENELKDARSNSSTKEKVSAESTPLHSATFKYVFNGRQGVNDHALQHKTQAQLD</sequence>
<evidence type="ECO:0000313" key="2">
    <source>
        <dbReference type="Proteomes" id="UP001497522"/>
    </source>
</evidence>